<evidence type="ECO:0000259" key="5">
    <source>
        <dbReference type="Pfam" id="PF00696"/>
    </source>
</evidence>
<dbReference type="PANTHER" id="PTHR43654:SF1">
    <property type="entry name" value="ISOPENTENYL PHOSPHATE KINASE"/>
    <property type="match status" value="1"/>
</dbReference>
<dbReference type="GO" id="GO:0016301">
    <property type="term" value="F:kinase activity"/>
    <property type="evidence" value="ECO:0007669"/>
    <property type="project" value="UniProtKB-KW"/>
</dbReference>
<name>B7EED7_ORYSJ</name>
<accession>B7EED7</accession>
<dbReference type="InterPro" id="IPR001048">
    <property type="entry name" value="Asp/Glu/Uridylate_kinase"/>
</dbReference>
<evidence type="ECO:0000256" key="2">
    <source>
        <dbReference type="ARBA" id="ARBA00022741"/>
    </source>
</evidence>
<evidence type="ECO:0000313" key="6">
    <source>
        <dbReference type="EMBL" id="BAG90734.1"/>
    </source>
</evidence>
<sequence length="154" mass="16548">MLSLHVGFVPVLHGDAVLDELLDCTILSGDVIIRHLAQLLSPKYVVFLTDVHGVFDRPPSDPNAVLLREIAVDENGSWSIVKPALKGNKKGVEISVAAHDTTGGMETKILEAAAIARLGVDVYITKVGTEHSLRALKGDTSSEDWLGTVIRSSR</sequence>
<evidence type="ECO:0000256" key="1">
    <source>
        <dbReference type="ARBA" id="ARBA00022679"/>
    </source>
</evidence>
<dbReference type="Pfam" id="PF00696">
    <property type="entry name" value="AA_kinase"/>
    <property type="match status" value="1"/>
</dbReference>
<protein>
    <submittedName>
        <fullName evidence="6">cDNA clone:J013134N08, full insert sequence</fullName>
    </submittedName>
</protein>
<keyword evidence="4" id="KW-0067">ATP-binding</keyword>
<dbReference type="InterPro" id="IPR036393">
    <property type="entry name" value="AceGlu_kinase-like_sf"/>
</dbReference>
<evidence type="ECO:0000256" key="4">
    <source>
        <dbReference type="ARBA" id="ARBA00022840"/>
    </source>
</evidence>
<feature type="domain" description="Aspartate/glutamate/uridylate kinase" evidence="5">
    <location>
        <begin position="4"/>
        <end position="125"/>
    </location>
</feature>
<keyword evidence="3" id="KW-0418">Kinase</keyword>
<dbReference type="PANTHER" id="PTHR43654">
    <property type="entry name" value="GLUTAMATE 5-KINASE"/>
    <property type="match status" value="1"/>
</dbReference>
<keyword evidence="1" id="KW-0808">Transferase</keyword>
<keyword evidence="2" id="KW-0547">Nucleotide-binding</keyword>
<organism evidence="6">
    <name type="scientific">Oryza sativa subsp. japonica</name>
    <name type="common">Rice</name>
    <dbReference type="NCBI Taxonomy" id="39947"/>
    <lineage>
        <taxon>Eukaryota</taxon>
        <taxon>Viridiplantae</taxon>
        <taxon>Streptophyta</taxon>
        <taxon>Embryophyta</taxon>
        <taxon>Tracheophyta</taxon>
        <taxon>Spermatophyta</taxon>
        <taxon>Magnoliopsida</taxon>
        <taxon>Liliopsida</taxon>
        <taxon>Poales</taxon>
        <taxon>Poaceae</taxon>
        <taxon>BOP clade</taxon>
        <taxon>Oryzoideae</taxon>
        <taxon>Oryzeae</taxon>
        <taxon>Oryzinae</taxon>
        <taxon>Oryza</taxon>
        <taxon>Oryza sativa</taxon>
    </lineage>
</organism>
<dbReference type="SUPFAM" id="SSF53633">
    <property type="entry name" value="Carbamate kinase-like"/>
    <property type="match status" value="1"/>
</dbReference>
<reference evidence="6" key="1">
    <citation type="journal article" date="2003" name="Science">
        <title>Collection, Mapping, and Annotation of Over 28,000 cDNA Clones from japonica Rice.</title>
        <authorList>
            <person name="Kikuchi S."/>
            <person name="Satoh K."/>
            <person name="Nagata T."/>
            <person name="Kawagashira N."/>
            <person name="Doi K."/>
            <person name="Kishimoto N."/>
            <person name="Yazaki J."/>
            <person name="Ishikawa M."/>
            <person name="Yamada H."/>
            <person name="Ooka H."/>
            <person name="Hotta I."/>
            <person name="Kojima K."/>
            <person name="Namiki T."/>
            <person name="Ohneda E."/>
            <person name="Yahagi W."/>
            <person name="Suzuki K."/>
            <person name="Li C."/>
            <person name="Ohtsuki K."/>
            <person name="Shishiki T."/>
            <person name="Otomo Y."/>
            <person name="Murakami K."/>
            <person name="Iida Y."/>
            <person name="Sugano S."/>
            <person name="Fujimura T."/>
            <person name="Suzuki Y."/>
            <person name="Tsunoda Y."/>
            <person name="Kurosaki T."/>
            <person name="Kodama T."/>
            <person name="Masuda H."/>
            <person name="Kobayashi M."/>
            <person name="Xie Q."/>
            <person name="Lu M."/>
            <person name="Narikawa R."/>
            <person name="Sugiyama A."/>
            <person name="Mizuno K."/>
            <person name="Yokomizo S."/>
            <person name="Niikura J."/>
            <person name="Ikeda R."/>
            <person name="Ishibiki J."/>
            <person name="Kawamata M."/>
            <person name="Yoshimura A."/>
            <person name="Miura J."/>
            <person name="Kusumegi T."/>
            <person name="Oka M."/>
            <person name="Ryu R."/>
            <person name="Ueda M."/>
            <person name="Matsubara K."/>
            <person name="Kawai J."/>
            <person name="Carninci P."/>
            <person name="Adachi J."/>
            <person name="Aizawa K."/>
            <person name="Arakawa T."/>
            <person name="Fukuda S."/>
            <person name="Hara A."/>
            <person name="Hashidume W."/>
            <person name="Hayatsu N."/>
            <person name="Imotani K."/>
            <person name="Ishii Y."/>
            <person name="Itoh M."/>
            <person name="Kagawa I."/>
            <person name="Kondo S."/>
            <person name="Konno H."/>
            <person name="Miyazaki A."/>
            <person name="Osato N."/>
            <person name="Ota Y."/>
            <person name="Saito R."/>
            <person name="Sasaki D."/>
            <person name="Sato K."/>
            <person name="Shibata K."/>
            <person name="Shinagawa A."/>
            <person name="Shiraki T."/>
            <person name="Yoshino M."/>
            <person name="Hayashizaki Y."/>
        </authorList>
    </citation>
    <scope>NUCLEOTIDE SEQUENCE</scope>
</reference>
<dbReference type="AlphaFoldDB" id="B7EED7"/>
<proteinExistence type="evidence at transcript level"/>
<dbReference type="GO" id="GO:0005524">
    <property type="term" value="F:ATP binding"/>
    <property type="evidence" value="ECO:0007669"/>
    <property type="project" value="UniProtKB-KW"/>
</dbReference>
<dbReference type="Gene3D" id="3.40.1160.10">
    <property type="entry name" value="Acetylglutamate kinase-like"/>
    <property type="match status" value="1"/>
</dbReference>
<evidence type="ECO:0000256" key="3">
    <source>
        <dbReference type="ARBA" id="ARBA00022777"/>
    </source>
</evidence>
<dbReference type="EMBL" id="AK068053">
    <property type="protein sequence ID" value="BAG90734.1"/>
    <property type="molecule type" value="mRNA"/>
</dbReference>